<dbReference type="Proteomes" id="UP000814128">
    <property type="component" value="Unassembled WGS sequence"/>
</dbReference>
<name>A0ACB8QM62_9AGAM</name>
<sequence>GDLAYARAVIRVPSPTESIDTQYGPDETDIDDRLLSDPQFEQKVLNGLRIHEPTDLEHWNDAMPVRFPRVRPGSQEEQTLYQHTMWSLRKRVTELEENELFNNIMQRGSQISFDTPKTSSVDAIMQSIMGPHTSSTYVQPLH</sequence>
<protein>
    <submittedName>
        <fullName evidence="1">Uncharacterized protein</fullName>
    </submittedName>
</protein>
<feature type="non-terminal residue" evidence="1">
    <location>
        <position position="1"/>
    </location>
</feature>
<gene>
    <name evidence="1" type="ORF">K488DRAFT_38561</name>
</gene>
<comment type="caution">
    <text evidence="1">The sequence shown here is derived from an EMBL/GenBank/DDBJ whole genome shotgun (WGS) entry which is preliminary data.</text>
</comment>
<proteinExistence type="predicted"/>
<accession>A0ACB8QM62</accession>
<dbReference type="EMBL" id="MU273536">
    <property type="protein sequence ID" value="KAI0032782.1"/>
    <property type="molecule type" value="Genomic_DNA"/>
</dbReference>
<reference evidence="1" key="2">
    <citation type="journal article" date="2022" name="New Phytol.">
        <title>Evolutionary transition to the ectomycorrhizal habit in the genomes of a hyperdiverse lineage of mushroom-forming fungi.</title>
        <authorList>
            <person name="Looney B."/>
            <person name="Miyauchi S."/>
            <person name="Morin E."/>
            <person name="Drula E."/>
            <person name="Courty P.E."/>
            <person name="Kohler A."/>
            <person name="Kuo A."/>
            <person name="LaButti K."/>
            <person name="Pangilinan J."/>
            <person name="Lipzen A."/>
            <person name="Riley R."/>
            <person name="Andreopoulos W."/>
            <person name="He G."/>
            <person name="Johnson J."/>
            <person name="Nolan M."/>
            <person name="Tritt A."/>
            <person name="Barry K.W."/>
            <person name="Grigoriev I.V."/>
            <person name="Nagy L.G."/>
            <person name="Hibbett D."/>
            <person name="Henrissat B."/>
            <person name="Matheny P.B."/>
            <person name="Labbe J."/>
            <person name="Martin F.M."/>
        </authorList>
    </citation>
    <scope>NUCLEOTIDE SEQUENCE</scope>
    <source>
        <strain evidence="1">EC-137</strain>
    </source>
</reference>
<feature type="non-terminal residue" evidence="1">
    <location>
        <position position="142"/>
    </location>
</feature>
<organism evidence="1 2">
    <name type="scientific">Vararia minispora EC-137</name>
    <dbReference type="NCBI Taxonomy" id="1314806"/>
    <lineage>
        <taxon>Eukaryota</taxon>
        <taxon>Fungi</taxon>
        <taxon>Dikarya</taxon>
        <taxon>Basidiomycota</taxon>
        <taxon>Agaricomycotina</taxon>
        <taxon>Agaricomycetes</taxon>
        <taxon>Russulales</taxon>
        <taxon>Lachnocladiaceae</taxon>
        <taxon>Vararia</taxon>
    </lineage>
</organism>
<reference evidence="1" key="1">
    <citation type="submission" date="2021-02" db="EMBL/GenBank/DDBJ databases">
        <authorList>
            <consortium name="DOE Joint Genome Institute"/>
            <person name="Ahrendt S."/>
            <person name="Looney B.P."/>
            <person name="Miyauchi S."/>
            <person name="Morin E."/>
            <person name="Drula E."/>
            <person name="Courty P.E."/>
            <person name="Chicoki N."/>
            <person name="Fauchery L."/>
            <person name="Kohler A."/>
            <person name="Kuo A."/>
            <person name="Labutti K."/>
            <person name="Pangilinan J."/>
            <person name="Lipzen A."/>
            <person name="Riley R."/>
            <person name="Andreopoulos W."/>
            <person name="He G."/>
            <person name="Johnson J."/>
            <person name="Barry K.W."/>
            <person name="Grigoriev I.V."/>
            <person name="Nagy L."/>
            <person name="Hibbett D."/>
            <person name="Henrissat B."/>
            <person name="Matheny P.B."/>
            <person name="Labbe J."/>
            <person name="Martin F."/>
        </authorList>
    </citation>
    <scope>NUCLEOTIDE SEQUENCE</scope>
    <source>
        <strain evidence="1">EC-137</strain>
    </source>
</reference>
<evidence type="ECO:0000313" key="1">
    <source>
        <dbReference type="EMBL" id="KAI0032782.1"/>
    </source>
</evidence>
<keyword evidence="2" id="KW-1185">Reference proteome</keyword>
<evidence type="ECO:0000313" key="2">
    <source>
        <dbReference type="Proteomes" id="UP000814128"/>
    </source>
</evidence>